<feature type="modified residue" description="Phosphohistidine" evidence="1">
    <location>
        <position position="54"/>
    </location>
</feature>
<dbReference type="Proteomes" id="UP000002710">
    <property type="component" value="Chromosome"/>
</dbReference>
<dbReference type="KEGG" id="dde:Dde_1686"/>
<dbReference type="Pfam" id="PF01627">
    <property type="entry name" value="Hpt"/>
    <property type="match status" value="1"/>
</dbReference>
<name>Q311B3_OLEA2</name>
<evidence type="ECO:0000256" key="1">
    <source>
        <dbReference type="PROSITE-ProRule" id="PRU00110"/>
    </source>
</evidence>
<dbReference type="Gene3D" id="1.20.120.160">
    <property type="entry name" value="HPT domain"/>
    <property type="match status" value="1"/>
</dbReference>
<dbReference type="AlphaFoldDB" id="Q311B3"/>
<keyword evidence="4" id="KW-1185">Reference proteome</keyword>
<reference evidence="3 4" key="1">
    <citation type="journal article" date="2011" name="J. Bacteriol.">
        <title>Complete genome sequence and updated annotation of Desulfovibrio alaskensis G20.</title>
        <authorList>
            <person name="Hauser L.J."/>
            <person name="Land M.L."/>
            <person name="Brown S.D."/>
            <person name="Larimer F."/>
            <person name="Keller K.L."/>
            <person name="Rapp-Giles B.J."/>
            <person name="Price M.N."/>
            <person name="Lin M."/>
            <person name="Bruce D.C."/>
            <person name="Detter J.C."/>
            <person name="Tapia R."/>
            <person name="Han C.S."/>
            <person name="Goodwin L.A."/>
            <person name="Cheng J.F."/>
            <person name="Pitluck S."/>
            <person name="Copeland A."/>
            <person name="Lucas S."/>
            <person name="Nolan M."/>
            <person name="Lapidus A.L."/>
            <person name="Palumbo A.V."/>
            <person name="Wall J.D."/>
        </authorList>
    </citation>
    <scope>NUCLEOTIDE SEQUENCE [LARGE SCALE GENOMIC DNA]</scope>
    <source>
        <strain evidence="4">ATCC BAA 1058 / DSM 17464 / G20</strain>
    </source>
</reference>
<dbReference type="HOGENOM" id="CLU_157042_2_0_7"/>
<dbReference type="PROSITE" id="PS50894">
    <property type="entry name" value="HPT"/>
    <property type="match status" value="1"/>
</dbReference>
<dbReference type="STRING" id="207559.Dde_1686"/>
<proteinExistence type="predicted"/>
<accession>Q311B3</accession>
<evidence type="ECO:0000313" key="4">
    <source>
        <dbReference type="Proteomes" id="UP000002710"/>
    </source>
</evidence>
<keyword evidence="1" id="KW-0597">Phosphoprotein</keyword>
<gene>
    <name evidence="3" type="ordered locus">Dde_1686</name>
</gene>
<dbReference type="InterPro" id="IPR036641">
    <property type="entry name" value="HPT_dom_sf"/>
</dbReference>
<evidence type="ECO:0000313" key="3">
    <source>
        <dbReference type="EMBL" id="ABB38483.1"/>
    </source>
</evidence>
<dbReference type="InterPro" id="IPR008207">
    <property type="entry name" value="Sig_transdc_His_kin_Hpt_dom"/>
</dbReference>
<feature type="domain" description="HPt" evidence="2">
    <location>
        <begin position="15"/>
        <end position="112"/>
    </location>
</feature>
<dbReference type="GO" id="GO:0004672">
    <property type="term" value="F:protein kinase activity"/>
    <property type="evidence" value="ECO:0007669"/>
    <property type="project" value="UniProtKB-ARBA"/>
</dbReference>
<evidence type="ECO:0000259" key="2">
    <source>
        <dbReference type="PROSITE" id="PS50894"/>
    </source>
</evidence>
<dbReference type="SUPFAM" id="SSF47226">
    <property type="entry name" value="Histidine-containing phosphotransfer domain, HPT domain"/>
    <property type="match status" value="1"/>
</dbReference>
<protein>
    <submittedName>
        <fullName evidence="3">Hpt domain protein</fullName>
    </submittedName>
</protein>
<dbReference type="EMBL" id="CP000112">
    <property type="protein sequence ID" value="ABB38483.1"/>
    <property type="molecule type" value="Genomic_DNA"/>
</dbReference>
<dbReference type="RefSeq" id="WP_011367629.1">
    <property type="nucleotide sequence ID" value="NC_007519.1"/>
</dbReference>
<organism evidence="3 4">
    <name type="scientific">Oleidesulfovibrio alaskensis (strain ATCC BAA-1058 / DSM 17464 / G20)</name>
    <name type="common">Desulfovibrio alaskensis</name>
    <dbReference type="NCBI Taxonomy" id="207559"/>
    <lineage>
        <taxon>Bacteria</taxon>
        <taxon>Pseudomonadati</taxon>
        <taxon>Thermodesulfobacteriota</taxon>
        <taxon>Desulfovibrionia</taxon>
        <taxon>Desulfovibrionales</taxon>
        <taxon>Desulfovibrionaceae</taxon>
        <taxon>Oleidesulfovibrio</taxon>
    </lineage>
</organism>
<sequence length="112" mass="12739">MSCIDYPRLRNKFGNEDTVRKILTIFMSDFDERLLRMSTMYSRDSRTELYRSAHALKGVAGTIYATGLQHCAASLEQAAMTQGAAESLLQKAWENLETEARCLRHEVSLFLS</sequence>
<dbReference type="GO" id="GO:0000160">
    <property type="term" value="P:phosphorelay signal transduction system"/>
    <property type="evidence" value="ECO:0007669"/>
    <property type="project" value="InterPro"/>
</dbReference>